<dbReference type="InterPro" id="IPR025110">
    <property type="entry name" value="AMP-bd_C"/>
</dbReference>
<evidence type="ECO:0000259" key="1">
    <source>
        <dbReference type="Pfam" id="PF00501"/>
    </source>
</evidence>
<keyword evidence="4" id="KW-1185">Reference proteome</keyword>
<dbReference type="InterPro" id="IPR000873">
    <property type="entry name" value="AMP-dep_synth/lig_dom"/>
</dbReference>
<evidence type="ECO:0000259" key="2">
    <source>
        <dbReference type="Pfam" id="PF13193"/>
    </source>
</evidence>
<dbReference type="EMBL" id="GL945017">
    <property type="protein sequence ID" value="EGN55706.1"/>
    <property type="molecule type" value="Genomic_DNA"/>
</dbReference>
<gene>
    <name evidence="3" type="ORF">Premu_0220</name>
</gene>
<dbReference type="eggNOG" id="COG0318">
    <property type="taxonomic scope" value="Bacteria"/>
</dbReference>
<dbReference type="Proteomes" id="UP000002772">
    <property type="component" value="Unassembled WGS sequence"/>
</dbReference>
<dbReference type="HOGENOM" id="CLU_000022_59_0_10"/>
<accession>F8N9J2</accession>
<dbReference type="AlphaFoldDB" id="F8N9J2"/>
<dbReference type="STRING" id="688246.Premu_0220"/>
<dbReference type="Pfam" id="PF13193">
    <property type="entry name" value="AMP-binding_C"/>
    <property type="match status" value="1"/>
</dbReference>
<dbReference type="InterPro" id="IPR042099">
    <property type="entry name" value="ANL_N_sf"/>
</dbReference>
<dbReference type="Gene3D" id="3.30.300.30">
    <property type="match status" value="1"/>
</dbReference>
<dbReference type="EC" id="6.2.1.26" evidence="3"/>
<name>F8N9J2_9BACT</name>
<dbReference type="PANTHER" id="PTHR24096">
    <property type="entry name" value="LONG-CHAIN-FATTY-ACID--COA LIGASE"/>
    <property type="match status" value="1"/>
</dbReference>
<protein>
    <submittedName>
        <fullName evidence="3">O-succinylbenzoate--CoA ligase</fullName>
        <ecNumber evidence="3">6.2.1.26</ecNumber>
    </submittedName>
</protein>
<organism evidence="3 4">
    <name type="scientific">Hallella multisaccharivorax DSM 17128</name>
    <dbReference type="NCBI Taxonomy" id="688246"/>
    <lineage>
        <taxon>Bacteria</taxon>
        <taxon>Pseudomonadati</taxon>
        <taxon>Bacteroidota</taxon>
        <taxon>Bacteroidia</taxon>
        <taxon>Bacteroidales</taxon>
        <taxon>Prevotellaceae</taxon>
        <taxon>Hallella</taxon>
    </lineage>
</organism>
<feature type="domain" description="AMP-dependent synthetase/ligase" evidence="1">
    <location>
        <begin position="45"/>
        <end position="413"/>
    </location>
</feature>
<evidence type="ECO:0000313" key="3">
    <source>
        <dbReference type="EMBL" id="EGN55706.1"/>
    </source>
</evidence>
<evidence type="ECO:0000313" key="4">
    <source>
        <dbReference type="Proteomes" id="UP000002772"/>
    </source>
</evidence>
<dbReference type="InterPro" id="IPR045851">
    <property type="entry name" value="AMP-bd_C_sf"/>
</dbReference>
<feature type="domain" description="AMP-binding enzyme C-terminal" evidence="2">
    <location>
        <begin position="471"/>
        <end position="547"/>
    </location>
</feature>
<dbReference type="GO" id="GO:0008756">
    <property type="term" value="F:o-succinylbenzoate-CoA ligase activity"/>
    <property type="evidence" value="ECO:0007669"/>
    <property type="project" value="UniProtKB-EC"/>
</dbReference>
<keyword evidence="3" id="KW-0436">Ligase</keyword>
<dbReference type="SUPFAM" id="SSF56801">
    <property type="entry name" value="Acetyl-CoA synthetase-like"/>
    <property type="match status" value="1"/>
</dbReference>
<proteinExistence type="predicted"/>
<dbReference type="Pfam" id="PF00501">
    <property type="entry name" value="AMP-binding"/>
    <property type="match status" value="1"/>
</dbReference>
<dbReference type="Gene3D" id="3.40.50.12780">
    <property type="entry name" value="N-terminal domain of ligase-like"/>
    <property type="match status" value="1"/>
</dbReference>
<reference evidence="4" key="1">
    <citation type="journal article" date="2011" name="Stand. Genomic Sci.">
        <title>Non-contiguous finished genome sequence of the opportunistic oral pathogen Prevotella multisaccharivorax type strain (PPPA20).</title>
        <authorList>
            <person name="Pati A."/>
            <person name="Gronow S."/>
            <person name="Lu M."/>
            <person name="Lapidus A."/>
            <person name="Nolan M."/>
            <person name="Lucas S."/>
            <person name="Hammon N."/>
            <person name="Deshpande S."/>
            <person name="Cheng J.F."/>
            <person name="Tapia R."/>
            <person name="Han C."/>
            <person name="Goodwin L."/>
            <person name="Pitluck S."/>
            <person name="Liolios K."/>
            <person name="Pagani I."/>
            <person name="Mavromatis K."/>
            <person name="Mikhailova N."/>
            <person name="Huntemann M."/>
            <person name="Chen A."/>
            <person name="Palaniappan K."/>
            <person name="Land M."/>
            <person name="Hauser L."/>
            <person name="Detter J.C."/>
            <person name="Brambilla E.M."/>
            <person name="Rohde M."/>
            <person name="Goker M."/>
            <person name="Woyke T."/>
            <person name="Bristow J."/>
            <person name="Eisen J.A."/>
            <person name="Markowitz V."/>
            <person name="Hugenholtz P."/>
            <person name="Kyrpides N.C."/>
            <person name="Klenk H.P."/>
            <person name="Ivanova N."/>
        </authorList>
    </citation>
    <scope>NUCLEOTIDE SEQUENCE [LARGE SCALE GENOMIC DNA]</scope>
    <source>
        <strain evidence="4">DSM 17128</strain>
    </source>
</reference>
<sequence>MVGTGRPCKWYNNYKQITMKDKRTPNAPESFKEIFEAHYTWIEGFNRNVRRYYDRMAMIDPKSGRQWTYKELDNEVNRLANSLVKDGFGKGDVIMVMTQNCPEFAFAYVAPQKIRSVMSPVSFRLSPGELAHNLSDSKPKVVLFDEKRKETVLQAVKIAGLKPRRLIVTDGLTEGGVISYHDYVAAASNREPECEGTKNIYDETTRLYTSGTTGRPKGVPLTSVNEVLSAHDIMIHFPMSFKDVTMNTTPWFHRGGIHCGGPCPTFYAGATLVVMNKFDADNTLRYVSRYHITFVIGVPTVLEELSDVQERNDYDLSSLSGIITMGSPLERSACLRYQRLLTPNIYNGYGTTETLWNTFLRPFDLPEYAGTAGASMVDDDVRVVKIYDDHKAEPDEVVAMDSEETGEVIISSPAKSPYKYFNNEEETRNKYYKGFIYTGDLATWDKHQYITILGRKDDMIISSGENIYPTEIEAVLNKHPKVADSIVTYVPDKIRGQVVTAYVVRKDKSLTPEDLDEFCKESPDIANFKRPRFYRFVEQIPRNATGKKLHVRIKAIAKDDLVNGLLYRV</sequence>